<dbReference type="SFLD" id="SFLDG01067">
    <property type="entry name" value="SPASM/twitch_domain_containing"/>
    <property type="match status" value="1"/>
</dbReference>
<organism evidence="8 9">
    <name type="scientific">Mycobacterium ahvazicum</name>
    <dbReference type="NCBI Taxonomy" id="1964395"/>
    <lineage>
        <taxon>Bacteria</taxon>
        <taxon>Bacillati</taxon>
        <taxon>Actinomycetota</taxon>
        <taxon>Actinomycetes</taxon>
        <taxon>Mycobacteriales</taxon>
        <taxon>Mycobacteriaceae</taxon>
        <taxon>Mycobacterium</taxon>
        <taxon>Mycobacterium simiae complex</taxon>
    </lineage>
</organism>
<dbReference type="SUPFAM" id="SSF102114">
    <property type="entry name" value="Radical SAM enzymes"/>
    <property type="match status" value="1"/>
</dbReference>
<evidence type="ECO:0000256" key="6">
    <source>
        <dbReference type="ARBA" id="ARBA00023014"/>
    </source>
</evidence>
<keyword evidence="4" id="KW-0479">Metal-binding</keyword>
<keyword evidence="9" id="KW-1185">Reference proteome</keyword>
<sequence length="327" mass="36770">LQIAGRDILKCMDDRTLQLILLPTEACNFRCIYCYEDFAYQRMDSDVVTGVLNLLSRRAPHLRALHLSWFGGEPLLAHDIVEKILEHVARLRNTFPSLRLFSDMSTNGYLLSPGLFSKLLELGVSQYQVSFDGAQDAHDRKRILASGRGTFDRIWNNLVAVSQISGNFTVFVRVHVASDNLTSVEELVGKFTEEFGSDCRFKIFFRQLSRMGGAKDATLPILEYHEGKKIMQSLSHRAATRSVSHITTEDITTICYAAQGNSFVVRADGRLNKCTVALDNPLNQVGRLRDNGEVELELPKMRYWLRGLESRSAAELGCPMYGNGARS</sequence>
<keyword evidence="3" id="KW-0949">S-adenosyl-L-methionine</keyword>
<name>A0A2K4Y7L3_9MYCO</name>
<feature type="non-terminal residue" evidence="8">
    <location>
        <position position="1"/>
    </location>
</feature>
<dbReference type="Gene3D" id="3.20.20.70">
    <property type="entry name" value="Aldolase class I"/>
    <property type="match status" value="1"/>
</dbReference>
<comment type="cofactor">
    <cofactor evidence="1">
        <name>[4Fe-4S] cluster</name>
        <dbReference type="ChEBI" id="CHEBI:49883"/>
    </cofactor>
</comment>
<protein>
    <submittedName>
        <fullName evidence="8">Radical SAM protein</fullName>
    </submittedName>
</protein>
<dbReference type="EMBL" id="FXEG02000002">
    <property type="protein sequence ID" value="SOX52772.1"/>
    <property type="molecule type" value="Genomic_DNA"/>
</dbReference>
<evidence type="ECO:0000256" key="4">
    <source>
        <dbReference type="ARBA" id="ARBA00022723"/>
    </source>
</evidence>
<proteinExistence type="predicted"/>
<dbReference type="PANTHER" id="PTHR43787:SF3">
    <property type="entry name" value="ARYLSULFATASE REGULATORY PROTEIN"/>
    <property type="match status" value="1"/>
</dbReference>
<accession>A0A2K4Y7L3</accession>
<dbReference type="PANTHER" id="PTHR43787">
    <property type="entry name" value="FEMO COFACTOR BIOSYNTHESIS PROTEIN NIFB-RELATED"/>
    <property type="match status" value="1"/>
</dbReference>
<evidence type="ECO:0000259" key="7">
    <source>
        <dbReference type="Pfam" id="PF04055"/>
    </source>
</evidence>
<keyword evidence="6" id="KW-0411">Iron-sulfur</keyword>
<dbReference type="InterPro" id="IPR007197">
    <property type="entry name" value="rSAM"/>
</dbReference>
<keyword evidence="2" id="KW-0004">4Fe-4S</keyword>
<evidence type="ECO:0000256" key="5">
    <source>
        <dbReference type="ARBA" id="ARBA00023004"/>
    </source>
</evidence>
<comment type="caution">
    <text evidence="8">The sequence shown here is derived from an EMBL/GenBank/DDBJ whole genome shotgun (WGS) entry which is preliminary data.</text>
</comment>
<dbReference type="CDD" id="cd01335">
    <property type="entry name" value="Radical_SAM"/>
    <property type="match status" value="1"/>
</dbReference>
<dbReference type="AlphaFoldDB" id="A0A2K4Y7L3"/>
<dbReference type="GO" id="GO:0003824">
    <property type="term" value="F:catalytic activity"/>
    <property type="evidence" value="ECO:0007669"/>
    <property type="project" value="InterPro"/>
</dbReference>
<dbReference type="SFLD" id="SFLDS00029">
    <property type="entry name" value="Radical_SAM"/>
    <property type="match status" value="1"/>
</dbReference>
<gene>
    <name evidence="8" type="ORF">MAAFP003_1439</name>
</gene>
<dbReference type="Proteomes" id="UP000236318">
    <property type="component" value="Unassembled WGS sequence"/>
</dbReference>
<evidence type="ECO:0000256" key="2">
    <source>
        <dbReference type="ARBA" id="ARBA00022485"/>
    </source>
</evidence>
<dbReference type="UniPathway" id="UPA00782"/>
<dbReference type="Pfam" id="PF04055">
    <property type="entry name" value="Radical_SAM"/>
    <property type="match status" value="1"/>
</dbReference>
<evidence type="ECO:0000313" key="9">
    <source>
        <dbReference type="Proteomes" id="UP000236318"/>
    </source>
</evidence>
<evidence type="ECO:0000256" key="3">
    <source>
        <dbReference type="ARBA" id="ARBA00022691"/>
    </source>
</evidence>
<dbReference type="GO" id="GO:0046872">
    <property type="term" value="F:metal ion binding"/>
    <property type="evidence" value="ECO:0007669"/>
    <property type="project" value="UniProtKB-KW"/>
</dbReference>
<dbReference type="InterPro" id="IPR058240">
    <property type="entry name" value="rSAM_sf"/>
</dbReference>
<keyword evidence="5" id="KW-0408">Iron</keyword>
<evidence type="ECO:0000256" key="1">
    <source>
        <dbReference type="ARBA" id="ARBA00001966"/>
    </source>
</evidence>
<feature type="domain" description="Radical SAM core" evidence="7">
    <location>
        <begin position="22"/>
        <end position="164"/>
    </location>
</feature>
<dbReference type="InterPro" id="IPR013785">
    <property type="entry name" value="Aldolase_TIM"/>
</dbReference>
<dbReference type="GO" id="GO:0051539">
    <property type="term" value="F:4 iron, 4 sulfur cluster binding"/>
    <property type="evidence" value="ECO:0007669"/>
    <property type="project" value="UniProtKB-KW"/>
</dbReference>
<evidence type="ECO:0000313" key="8">
    <source>
        <dbReference type="EMBL" id="SOX52772.1"/>
    </source>
</evidence>
<reference evidence="8" key="1">
    <citation type="submission" date="2018-01" db="EMBL/GenBank/DDBJ databases">
        <authorList>
            <consortium name="Urmite Genomes"/>
        </authorList>
    </citation>
    <scope>NUCLEOTIDE SEQUENCE [LARGE SCALE GENOMIC DNA]</scope>
    <source>
        <strain evidence="8">AFP003</strain>
    </source>
</reference>